<accession>A0ABQ6H588</accession>
<dbReference type="CDD" id="cd09916">
    <property type="entry name" value="CpxP_like"/>
    <property type="match status" value="1"/>
</dbReference>
<proteinExistence type="inferred from homology"/>
<evidence type="ECO:0000313" key="6">
    <source>
        <dbReference type="EMBL" id="GLX83313.1"/>
    </source>
</evidence>
<evidence type="ECO:0008006" key="8">
    <source>
        <dbReference type="Google" id="ProtNLM"/>
    </source>
</evidence>
<evidence type="ECO:0000256" key="5">
    <source>
        <dbReference type="SAM" id="SignalP"/>
    </source>
</evidence>
<evidence type="ECO:0000313" key="7">
    <source>
        <dbReference type="Proteomes" id="UP001157133"/>
    </source>
</evidence>
<keyword evidence="7" id="KW-1185">Reference proteome</keyword>
<dbReference type="PANTHER" id="PTHR38102">
    <property type="entry name" value="PERIPLASMIC CHAPERONE SPY"/>
    <property type="match status" value="1"/>
</dbReference>
<dbReference type="Gene3D" id="1.20.120.1490">
    <property type="match status" value="2"/>
</dbReference>
<dbReference type="Pfam" id="PF07813">
    <property type="entry name" value="LTXXQ"/>
    <property type="match status" value="1"/>
</dbReference>
<sequence>MKAIHKKVLAISLSAMLIPAAISSAFAHSEHRHNMQHGAYKMLKKLDLTDAQKEDVKAIFKAKRSEAGSQRESFKALLQSLGEQIKQDTWDETQVAQLVADMHKFKSQQMEKRLATKQDVWLILTPQQQAKYIEMLEKRLAKMSGKSDERMEKRQAKIMKKLELTQEQETVVAPLLAQLSENKGQLKSIKMAAKSQEVALLSASGTYDQMSPLTSEQEQAIQQLSVNNASLHHRIWHNLTAEQQSTFERFMKQNKKGKKRGKSRQS</sequence>
<gene>
    <name evidence="6" type="ORF">theurythT_27650</name>
</gene>
<evidence type="ECO:0000256" key="2">
    <source>
        <dbReference type="ARBA" id="ARBA00008441"/>
    </source>
</evidence>
<dbReference type="EMBL" id="BSSU01000014">
    <property type="protein sequence ID" value="GLX83313.1"/>
    <property type="molecule type" value="Genomic_DNA"/>
</dbReference>
<dbReference type="InterPro" id="IPR052211">
    <property type="entry name" value="Cpx_auxiliary_protein"/>
</dbReference>
<comment type="similarity">
    <text evidence="2">Belongs to the CpxP/Spy family.</text>
</comment>
<dbReference type="PANTHER" id="PTHR38102:SF1">
    <property type="entry name" value="PERIPLASMIC CHAPERONE SPY"/>
    <property type="match status" value="1"/>
</dbReference>
<comment type="caution">
    <text evidence="6">The sequence shown here is derived from an EMBL/GenBank/DDBJ whole genome shotgun (WGS) entry which is preliminary data.</text>
</comment>
<name>A0ABQ6H588_9GAMM</name>
<keyword evidence="3 5" id="KW-0732">Signal</keyword>
<keyword evidence="4" id="KW-0574">Periplasm</keyword>
<dbReference type="InterPro" id="IPR012899">
    <property type="entry name" value="LTXXQ"/>
</dbReference>
<protein>
    <recommendedName>
        <fullName evidence="8">Periplasmic heavy metal sensor</fullName>
    </recommendedName>
</protein>
<organism evidence="6 7">
    <name type="scientific">Thalassotalea eurytherma</name>
    <dbReference type="NCBI Taxonomy" id="1144278"/>
    <lineage>
        <taxon>Bacteria</taxon>
        <taxon>Pseudomonadati</taxon>
        <taxon>Pseudomonadota</taxon>
        <taxon>Gammaproteobacteria</taxon>
        <taxon>Alteromonadales</taxon>
        <taxon>Colwelliaceae</taxon>
        <taxon>Thalassotalea</taxon>
    </lineage>
</organism>
<dbReference type="RefSeq" id="WP_284208733.1">
    <property type="nucleotide sequence ID" value="NZ_BSSU01000014.1"/>
</dbReference>
<evidence type="ECO:0000256" key="4">
    <source>
        <dbReference type="ARBA" id="ARBA00022764"/>
    </source>
</evidence>
<dbReference type="Proteomes" id="UP001157133">
    <property type="component" value="Unassembled WGS sequence"/>
</dbReference>
<evidence type="ECO:0000256" key="3">
    <source>
        <dbReference type="ARBA" id="ARBA00022729"/>
    </source>
</evidence>
<feature type="chain" id="PRO_5045827852" description="Periplasmic heavy metal sensor" evidence="5">
    <location>
        <begin position="28"/>
        <end position="266"/>
    </location>
</feature>
<reference evidence="6 7" key="1">
    <citation type="submission" date="2023-03" db="EMBL/GenBank/DDBJ databases">
        <title>Draft genome sequence of Thalassotalea eurytherma JCM 18482T.</title>
        <authorList>
            <person name="Sawabe T."/>
        </authorList>
    </citation>
    <scope>NUCLEOTIDE SEQUENCE [LARGE SCALE GENOMIC DNA]</scope>
    <source>
        <strain evidence="6 7">JCM 18482</strain>
    </source>
</reference>
<comment type="subcellular location">
    <subcellularLocation>
        <location evidence="1">Periplasm</location>
    </subcellularLocation>
</comment>
<evidence type="ECO:0000256" key="1">
    <source>
        <dbReference type="ARBA" id="ARBA00004418"/>
    </source>
</evidence>
<feature type="signal peptide" evidence="5">
    <location>
        <begin position="1"/>
        <end position="27"/>
    </location>
</feature>